<keyword evidence="3" id="KW-1185">Reference proteome</keyword>
<name>A0A371IRJ9_9FIRM</name>
<evidence type="ECO:0000313" key="3">
    <source>
        <dbReference type="Proteomes" id="UP000243494"/>
    </source>
</evidence>
<feature type="transmembrane region" description="Helical" evidence="1">
    <location>
        <begin position="55"/>
        <end position="73"/>
    </location>
</feature>
<gene>
    <name evidence="2" type="ORF">CHF27_009690</name>
</gene>
<reference evidence="2 3" key="1">
    <citation type="journal article" date="2017" name="Genome Announc.">
        <title>Draft Genome Sequence of Romboutsia maritimum sp. nov. Strain CCRI-22766(T), Isolated from Coastal Estuarine Mud.</title>
        <authorList>
            <person name="Maheux A.F."/>
            <person name="Boudreau D.K."/>
            <person name="Berube E."/>
            <person name="Boissinot M."/>
            <person name="Raymond F."/>
            <person name="Brodeur S."/>
            <person name="Corbeil J."/>
            <person name="Brightwell G."/>
            <person name="Broda D."/>
            <person name="Omar R.F."/>
            <person name="Bergeron M.G."/>
        </authorList>
    </citation>
    <scope>NUCLEOTIDE SEQUENCE [LARGE SCALE GENOMIC DNA]</scope>
    <source>
        <strain evidence="2 3">CCRI-22766</strain>
    </source>
</reference>
<dbReference type="EMBL" id="NOJZ02000018">
    <property type="protein sequence ID" value="RDY23107.1"/>
    <property type="molecule type" value="Genomic_DNA"/>
</dbReference>
<evidence type="ECO:0008006" key="4">
    <source>
        <dbReference type="Google" id="ProtNLM"/>
    </source>
</evidence>
<keyword evidence="1" id="KW-0812">Transmembrane</keyword>
<sequence length="120" mass="14005">MNKLSYMEIALVIAEFLMGLVLVVASISKSKKFMYPNEEKFKIKDEKKFIRTQRILYISVGILYILIPLLFIFKVINLSILAITTIAAAFILHVFGLRINKKYIREIQHNNNNKTKKNKK</sequence>
<dbReference type="RefSeq" id="WP_095406760.1">
    <property type="nucleotide sequence ID" value="NZ_NOJZ02000018.1"/>
</dbReference>
<evidence type="ECO:0000256" key="1">
    <source>
        <dbReference type="SAM" id="Phobius"/>
    </source>
</evidence>
<organism evidence="2 3">
    <name type="scientific">Romboutsia maritimum</name>
    <dbReference type="NCBI Taxonomy" id="2020948"/>
    <lineage>
        <taxon>Bacteria</taxon>
        <taxon>Bacillati</taxon>
        <taxon>Bacillota</taxon>
        <taxon>Clostridia</taxon>
        <taxon>Peptostreptococcales</taxon>
        <taxon>Peptostreptococcaceae</taxon>
        <taxon>Romboutsia</taxon>
    </lineage>
</organism>
<keyword evidence="1" id="KW-1133">Transmembrane helix</keyword>
<proteinExistence type="predicted"/>
<protein>
    <recommendedName>
        <fullName evidence="4">DUF3784 domain-containing protein</fullName>
    </recommendedName>
</protein>
<accession>A0A371IRJ9</accession>
<evidence type="ECO:0000313" key="2">
    <source>
        <dbReference type="EMBL" id="RDY23107.1"/>
    </source>
</evidence>
<feature type="transmembrane region" description="Helical" evidence="1">
    <location>
        <begin position="79"/>
        <end position="97"/>
    </location>
</feature>
<dbReference type="Proteomes" id="UP000243494">
    <property type="component" value="Unassembled WGS sequence"/>
</dbReference>
<keyword evidence="1" id="KW-0472">Membrane</keyword>
<dbReference type="AlphaFoldDB" id="A0A371IRJ9"/>
<feature type="transmembrane region" description="Helical" evidence="1">
    <location>
        <begin position="6"/>
        <end position="27"/>
    </location>
</feature>
<comment type="caution">
    <text evidence="2">The sequence shown here is derived from an EMBL/GenBank/DDBJ whole genome shotgun (WGS) entry which is preliminary data.</text>
</comment>